<dbReference type="PROSITE" id="PS00061">
    <property type="entry name" value="ADH_SHORT"/>
    <property type="match status" value="1"/>
</dbReference>
<dbReference type="Gene3D" id="3.40.50.720">
    <property type="entry name" value="NAD(P)-binding Rossmann-like Domain"/>
    <property type="match status" value="1"/>
</dbReference>
<dbReference type="InterPro" id="IPR057326">
    <property type="entry name" value="KR_dom"/>
</dbReference>
<dbReference type="InterPro" id="IPR002347">
    <property type="entry name" value="SDR_fam"/>
</dbReference>
<evidence type="ECO:0000313" key="5">
    <source>
        <dbReference type="EMBL" id="KFE63920.1"/>
    </source>
</evidence>
<dbReference type="AlphaFoldDB" id="A0A085W8A7"/>
<organism evidence="5 6">
    <name type="scientific">Hyalangium minutum</name>
    <dbReference type="NCBI Taxonomy" id="394096"/>
    <lineage>
        <taxon>Bacteria</taxon>
        <taxon>Pseudomonadati</taxon>
        <taxon>Myxococcota</taxon>
        <taxon>Myxococcia</taxon>
        <taxon>Myxococcales</taxon>
        <taxon>Cystobacterineae</taxon>
        <taxon>Archangiaceae</taxon>
        <taxon>Hyalangium</taxon>
    </lineage>
</organism>
<dbReference type="EMBL" id="JMCB01000015">
    <property type="protein sequence ID" value="KFE63920.1"/>
    <property type="molecule type" value="Genomic_DNA"/>
</dbReference>
<gene>
    <name evidence="5" type="ORF">DB31_2332</name>
</gene>
<proteinExistence type="inferred from homology"/>
<keyword evidence="2" id="KW-0560">Oxidoreductase</keyword>
<dbReference type="GO" id="GO:0016491">
    <property type="term" value="F:oxidoreductase activity"/>
    <property type="evidence" value="ECO:0007669"/>
    <property type="project" value="UniProtKB-KW"/>
</dbReference>
<dbReference type="SMART" id="SM00822">
    <property type="entry name" value="PKS_KR"/>
    <property type="match status" value="1"/>
</dbReference>
<accession>A0A085W8A7</accession>
<sequence>MVLAARREELLKELARELEGRGAQALAVRCDITQAADVERLAREAEAHFGAVDVLINNAGIGLFGPVEALSEEQLRQVFELNFFALVRVTQAVLPLLRKRPGGQIVNVSSVLGHRGLPLLGGYCAAKAAVNALTESLRAELAAEGLSVLLVSPGFTETEFRQTRLHAQGWQQNAPPLKQMSAEEVAAAMVKASRRHRRDTVLTLPGRLMVLANRLVPGLFDVAARRMLHRMAKRPEP</sequence>
<dbReference type="InterPro" id="IPR020904">
    <property type="entry name" value="Sc_DH/Rdtase_CS"/>
</dbReference>
<evidence type="ECO:0000313" key="6">
    <source>
        <dbReference type="Proteomes" id="UP000028725"/>
    </source>
</evidence>
<dbReference type="PANTHER" id="PTHR44196">
    <property type="entry name" value="DEHYDROGENASE/REDUCTASE SDR FAMILY MEMBER 7B"/>
    <property type="match status" value="1"/>
</dbReference>
<evidence type="ECO:0000256" key="1">
    <source>
        <dbReference type="ARBA" id="ARBA00006484"/>
    </source>
</evidence>
<dbReference type="InterPro" id="IPR036291">
    <property type="entry name" value="NAD(P)-bd_dom_sf"/>
</dbReference>
<comment type="similarity">
    <text evidence="1 3">Belongs to the short-chain dehydrogenases/reductases (SDR) family.</text>
</comment>
<dbReference type="GO" id="GO:0016020">
    <property type="term" value="C:membrane"/>
    <property type="evidence" value="ECO:0007669"/>
    <property type="project" value="TreeGrafter"/>
</dbReference>
<evidence type="ECO:0000256" key="3">
    <source>
        <dbReference type="RuleBase" id="RU000363"/>
    </source>
</evidence>
<evidence type="ECO:0000259" key="4">
    <source>
        <dbReference type="SMART" id="SM00822"/>
    </source>
</evidence>
<keyword evidence="6" id="KW-1185">Reference proteome</keyword>
<name>A0A085W8A7_9BACT</name>
<dbReference type="SUPFAM" id="SSF51735">
    <property type="entry name" value="NAD(P)-binding Rossmann-fold domains"/>
    <property type="match status" value="1"/>
</dbReference>
<dbReference type="Pfam" id="PF00106">
    <property type="entry name" value="adh_short"/>
    <property type="match status" value="1"/>
</dbReference>
<dbReference type="PATRIC" id="fig|394096.3.peg.6664"/>
<reference evidence="5 6" key="1">
    <citation type="submission" date="2014-04" db="EMBL/GenBank/DDBJ databases">
        <title>Genome assembly of Hyalangium minutum DSM 14724.</title>
        <authorList>
            <person name="Sharma G."/>
            <person name="Subramanian S."/>
        </authorList>
    </citation>
    <scope>NUCLEOTIDE SEQUENCE [LARGE SCALE GENOMIC DNA]</scope>
    <source>
        <strain evidence="5 6">DSM 14724</strain>
    </source>
</reference>
<comment type="caution">
    <text evidence="5">The sequence shown here is derived from an EMBL/GenBank/DDBJ whole genome shotgun (WGS) entry which is preliminary data.</text>
</comment>
<dbReference type="STRING" id="394096.DB31_2332"/>
<evidence type="ECO:0000256" key="2">
    <source>
        <dbReference type="ARBA" id="ARBA00023002"/>
    </source>
</evidence>
<dbReference type="PRINTS" id="PR00080">
    <property type="entry name" value="SDRFAMILY"/>
</dbReference>
<feature type="domain" description="Ketoreductase" evidence="4">
    <location>
        <begin position="1"/>
        <end position="173"/>
    </location>
</feature>
<protein>
    <submittedName>
        <fullName evidence="5">3-oxoacyl-[acyl-carrier protein] reductase</fullName>
    </submittedName>
</protein>
<dbReference type="Proteomes" id="UP000028725">
    <property type="component" value="Unassembled WGS sequence"/>
</dbReference>
<dbReference type="PRINTS" id="PR00081">
    <property type="entry name" value="GDHRDH"/>
</dbReference>
<dbReference type="PANTHER" id="PTHR44196:SF1">
    <property type="entry name" value="DEHYDROGENASE_REDUCTASE SDR FAMILY MEMBER 7B"/>
    <property type="match status" value="1"/>
</dbReference>